<dbReference type="NCBIfam" id="TIGR02595">
    <property type="entry name" value="PEP_CTERM"/>
    <property type="match status" value="1"/>
</dbReference>
<protein>
    <recommendedName>
        <fullName evidence="1">Ice-binding protein C-terminal domain-containing protein</fullName>
    </recommendedName>
</protein>
<accession>A0A254TA03</accession>
<comment type="caution">
    <text evidence="2">The sequence shown here is derived from an EMBL/GenBank/DDBJ whole genome shotgun (WGS) entry which is preliminary data.</text>
</comment>
<evidence type="ECO:0000313" key="3">
    <source>
        <dbReference type="Proteomes" id="UP000197535"/>
    </source>
</evidence>
<feature type="domain" description="Ice-binding protein C-terminal" evidence="1">
    <location>
        <begin position="227"/>
        <end position="249"/>
    </location>
</feature>
<dbReference type="InterPro" id="IPR013424">
    <property type="entry name" value="Ice-binding_C"/>
</dbReference>
<sequence length="252" mass="26830">MNVAIRARSFTLADRPDFNVMYKIKQILSLVGIFLIISATSTAHAVPFIFNVHGTITSGMDWGGLFGATGTALDGLSYSQSISFDPDQNSNNSAGGMYFQSEGPGATATVKTEVNGNAFVAAVGASGMSPFASISNFLTEVGSVFPGFPWSDNVYASACNAVTDPQFVCVLQDVRSYTVPFVPKATLDQSLSYAVQPGDETFVNFHVSSNYNVTYFQATVKELTLNAVPEPATLALLAIGLLAGAIRRRKQH</sequence>
<evidence type="ECO:0000313" key="2">
    <source>
        <dbReference type="EMBL" id="OWW19464.1"/>
    </source>
</evidence>
<dbReference type="Pfam" id="PF07589">
    <property type="entry name" value="PEP-CTERM"/>
    <property type="match status" value="1"/>
</dbReference>
<organism evidence="2 3">
    <name type="scientific">Noviherbaspirillum denitrificans</name>
    <dbReference type="NCBI Taxonomy" id="1968433"/>
    <lineage>
        <taxon>Bacteria</taxon>
        <taxon>Pseudomonadati</taxon>
        <taxon>Pseudomonadota</taxon>
        <taxon>Betaproteobacteria</taxon>
        <taxon>Burkholderiales</taxon>
        <taxon>Oxalobacteraceae</taxon>
        <taxon>Noviherbaspirillum</taxon>
    </lineage>
</organism>
<dbReference type="Proteomes" id="UP000197535">
    <property type="component" value="Unassembled WGS sequence"/>
</dbReference>
<gene>
    <name evidence="2" type="ORF">AYR66_08030</name>
</gene>
<keyword evidence="3" id="KW-1185">Reference proteome</keyword>
<dbReference type="EMBL" id="LSTO01000001">
    <property type="protein sequence ID" value="OWW19464.1"/>
    <property type="molecule type" value="Genomic_DNA"/>
</dbReference>
<reference evidence="2 3" key="1">
    <citation type="submission" date="2016-02" db="EMBL/GenBank/DDBJ databases">
        <authorList>
            <person name="Wen L."/>
            <person name="He K."/>
            <person name="Yang H."/>
        </authorList>
    </citation>
    <scope>NUCLEOTIDE SEQUENCE [LARGE SCALE GENOMIC DNA]</scope>
    <source>
        <strain evidence="2 3">TSA40</strain>
    </source>
</reference>
<evidence type="ECO:0000259" key="1">
    <source>
        <dbReference type="Pfam" id="PF07589"/>
    </source>
</evidence>
<dbReference type="AlphaFoldDB" id="A0A254TA03"/>
<proteinExistence type="predicted"/>
<name>A0A254TA03_9BURK</name>
<dbReference type="RefSeq" id="WP_088706371.1">
    <property type="nucleotide sequence ID" value="NZ_LSTO01000001.1"/>
</dbReference>